<name>J9FS45_9ZZZZ</name>
<dbReference type="AlphaFoldDB" id="J9FS45"/>
<gene>
    <name evidence="1" type="ORF">EVA_21713</name>
</gene>
<sequence>MIWSTFFWARSSTCHLSSGIRASHTEMVRPEVVA</sequence>
<protein>
    <submittedName>
        <fullName evidence="1">Uncharacterized protein</fullName>
    </submittedName>
</protein>
<organism evidence="1">
    <name type="scientific">gut metagenome</name>
    <dbReference type="NCBI Taxonomy" id="749906"/>
    <lineage>
        <taxon>unclassified sequences</taxon>
        <taxon>metagenomes</taxon>
        <taxon>organismal metagenomes</taxon>
    </lineage>
</organism>
<accession>J9FS45</accession>
<comment type="caution">
    <text evidence="1">The sequence shown here is derived from an EMBL/GenBank/DDBJ whole genome shotgun (WGS) entry which is preliminary data.</text>
</comment>
<proteinExistence type="predicted"/>
<evidence type="ECO:0000313" key="1">
    <source>
        <dbReference type="EMBL" id="EJW90179.1"/>
    </source>
</evidence>
<dbReference type="EMBL" id="AMCI01008995">
    <property type="protein sequence ID" value="EJW90179.1"/>
    <property type="molecule type" value="Genomic_DNA"/>
</dbReference>
<reference evidence="1" key="1">
    <citation type="journal article" date="2012" name="PLoS ONE">
        <title>Gene sets for utilization of primary and secondary nutrition supplies in the distal gut of endangered iberian lynx.</title>
        <authorList>
            <person name="Alcaide M."/>
            <person name="Messina E."/>
            <person name="Richter M."/>
            <person name="Bargiela R."/>
            <person name="Peplies J."/>
            <person name="Huws S.A."/>
            <person name="Newbold C.J."/>
            <person name="Golyshin P.N."/>
            <person name="Simon M.A."/>
            <person name="Lopez G."/>
            <person name="Yakimov M.M."/>
            <person name="Ferrer M."/>
        </authorList>
    </citation>
    <scope>NUCLEOTIDE SEQUENCE</scope>
</reference>